<gene>
    <name evidence="7" type="ORF">OM33_00275</name>
</gene>
<evidence type="ECO:0000313" key="8">
    <source>
        <dbReference type="Proteomes" id="UP000030341"/>
    </source>
</evidence>
<dbReference type="SUPFAM" id="SSF88946">
    <property type="entry name" value="Sigma2 domain of RNA polymerase sigma factors"/>
    <property type="match status" value="1"/>
</dbReference>
<dbReference type="InterPro" id="IPR007627">
    <property type="entry name" value="RNA_pol_sigma70_r2"/>
</dbReference>
<dbReference type="GO" id="GO:0003677">
    <property type="term" value="F:DNA binding"/>
    <property type="evidence" value="ECO:0007669"/>
    <property type="project" value="InterPro"/>
</dbReference>
<dbReference type="Gene3D" id="1.10.1740.10">
    <property type="match status" value="1"/>
</dbReference>
<dbReference type="eggNOG" id="COG1595">
    <property type="taxonomic scope" value="Bacteria"/>
</dbReference>
<dbReference type="Pfam" id="PF08281">
    <property type="entry name" value="Sigma70_r4_2"/>
    <property type="match status" value="1"/>
</dbReference>
<dbReference type="RefSeq" id="WP_038637242.1">
    <property type="nucleotide sequence ID" value="NZ_CP009888.1"/>
</dbReference>
<dbReference type="InterPro" id="IPR014284">
    <property type="entry name" value="RNA_pol_sigma-70_dom"/>
</dbReference>
<dbReference type="KEGG" id="pseo:OM33_00275"/>
<protein>
    <submittedName>
        <fullName evidence="7">RNA polymerase sigma70</fullName>
    </submittedName>
</protein>
<reference evidence="7 8" key="1">
    <citation type="submission" date="2014-11" db="EMBL/GenBank/DDBJ databases">
        <title>Complete Genome Sequence of Pseudoalteromonas sp. Strain OCN003 Isolated from Kaneohe Bay, Oahu, Hawaii.</title>
        <authorList>
            <person name="Beurmann S."/>
            <person name="Videau P."/>
            <person name="Ushijima B."/>
            <person name="Smith A.M."/>
            <person name="Aeby G.S."/>
            <person name="Callahan S.M."/>
            <person name="Belcaid M."/>
        </authorList>
    </citation>
    <scope>NUCLEOTIDE SEQUENCE [LARGE SCALE GENOMIC DNA]</scope>
    <source>
        <strain evidence="7 8">OCN003</strain>
    </source>
</reference>
<dbReference type="InterPro" id="IPR036388">
    <property type="entry name" value="WH-like_DNA-bd_sf"/>
</dbReference>
<dbReference type="GO" id="GO:0006352">
    <property type="term" value="P:DNA-templated transcription initiation"/>
    <property type="evidence" value="ECO:0007669"/>
    <property type="project" value="InterPro"/>
</dbReference>
<name>A0A0A7EAW8_9GAMM</name>
<keyword evidence="8" id="KW-1185">Reference proteome</keyword>
<dbReference type="Proteomes" id="UP000030341">
    <property type="component" value="Chromosome 1"/>
</dbReference>
<sequence length="182" mass="21444">MFFQSEKGLIKKAQQGDKRAWLSLVKQYEKPIYHTCLRMVSNPDDALEIMQESFMSIYRSLDKYRFESSFKTWAIAITNRRCVEFYRAKKVLDEEKQEMLIAETQEPESADFMVFMAQQNKQVLQLLNGLPWVQKEVVELKFFQQFTFEQIAEQLGVSTNTVKSRLYSALSKLRQDLEVLNG</sequence>
<evidence type="ECO:0000259" key="5">
    <source>
        <dbReference type="Pfam" id="PF04542"/>
    </source>
</evidence>
<dbReference type="STRING" id="1348114.OM33_00275"/>
<evidence type="ECO:0000256" key="1">
    <source>
        <dbReference type="ARBA" id="ARBA00010641"/>
    </source>
</evidence>
<comment type="similarity">
    <text evidence="1">Belongs to the sigma-70 factor family. ECF subfamily.</text>
</comment>
<organism evidence="7 8">
    <name type="scientific">Pseudoalteromonas piratica</name>
    <dbReference type="NCBI Taxonomy" id="1348114"/>
    <lineage>
        <taxon>Bacteria</taxon>
        <taxon>Pseudomonadati</taxon>
        <taxon>Pseudomonadota</taxon>
        <taxon>Gammaproteobacteria</taxon>
        <taxon>Alteromonadales</taxon>
        <taxon>Pseudoalteromonadaceae</taxon>
        <taxon>Pseudoalteromonas</taxon>
    </lineage>
</organism>
<dbReference type="GO" id="GO:0016987">
    <property type="term" value="F:sigma factor activity"/>
    <property type="evidence" value="ECO:0007669"/>
    <property type="project" value="UniProtKB-KW"/>
</dbReference>
<dbReference type="Pfam" id="PF04542">
    <property type="entry name" value="Sigma70_r2"/>
    <property type="match status" value="1"/>
</dbReference>
<dbReference type="EMBL" id="CP009888">
    <property type="protein sequence ID" value="AIY63770.1"/>
    <property type="molecule type" value="Genomic_DNA"/>
</dbReference>
<accession>A0A0A7EAW8</accession>
<dbReference type="Gene3D" id="1.10.10.10">
    <property type="entry name" value="Winged helix-like DNA-binding domain superfamily/Winged helix DNA-binding domain"/>
    <property type="match status" value="1"/>
</dbReference>
<dbReference type="PANTHER" id="PTHR43133:SF51">
    <property type="entry name" value="RNA POLYMERASE SIGMA FACTOR"/>
    <property type="match status" value="1"/>
</dbReference>
<dbReference type="NCBIfam" id="TIGR02937">
    <property type="entry name" value="sigma70-ECF"/>
    <property type="match status" value="1"/>
</dbReference>
<evidence type="ECO:0000256" key="4">
    <source>
        <dbReference type="ARBA" id="ARBA00023163"/>
    </source>
</evidence>
<dbReference type="OrthoDB" id="9784272at2"/>
<dbReference type="SUPFAM" id="SSF88659">
    <property type="entry name" value="Sigma3 and sigma4 domains of RNA polymerase sigma factors"/>
    <property type="match status" value="1"/>
</dbReference>
<keyword evidence="2" id="KW-0805">Transcription regulation</keyword>
<dbReference type="InterPro" id="IPR013325">
    <property type="entry name" value="RNA_pol_sigma_r2"/>
</dbReference>
<feature type="domain" description="RNA polymerase sigma-70 region 2" evidence="5">
    <location>
        <begin position="24"/>
        <end position="90"/>
    </location>
</feature>
<dbReference type="AlphaFoldDB" id="A0A0A7EAW8"/>
<dbReference type="PANTHER" id="PTHR43133">
    <property type="entry name" value="RNA POLYMERASE ECF-TYPE SIGMA FACTO"/>
    <property type="match status" value="1"/>
</dbReference>
<evidence type="ECO:0000259" key="6">
    <source>
        <dbReference type="Pfam" id="PF08281"/>
    </source>
</evidence>
<evidence type="ECO:0000256" key="3">
    <source>
        <dbReference type="ARBA" id="ARBA00023082"/>
    </source>
</evidence>
<feature type="domain" description="RNA polymerase sigma factor 70 region 4 type 2" evidence="6">
    <location>
        <begin position="122"/>
        <end position="173"/>
    </location>
</feature>
<keyword evidence="4" id="KW-0804">Transcription</keyword>
<dbReference type="InterPro" id="IPR013249">
    <property type="entry name" value="RNA_pol_sigma70_r4_t2"/>
</dbReference>
<dbReference type="HOGENOM" id="CLU_047691_3_4_6"/>
<evidence type="ECO:0000313" key="7">
    <source>
        <dbReference type="EMBL" id="AIY63770.1"/>
    </source>
</evidence>
<dbReference type="CDD" id="cd06171">
    <property type="entry name" value="Sigma70_r4"/>
    <property type="match status" value="1"/>
</dbReference>
<proteinExistence type="inferred from homology"/>
<evidence type="ECO:0000256" key="2">
    <source>
        <dbReference type="ARBA" id="ARBA00023015"/>
    </source>
</evidence>
<dbReference type="InterPro" id="IPR013324">
    <property type="entry name" value="RNA_pol_sigma_r3/r4-like"/>
</dbReference>
<keyword evidence="3" id="KW-0731">Sigma factor</keyword>
<dbReference type="InterPro" id="IPR039425">
    <property type="entry name" value="RNA_pol_sigma-70-like"/>
</dbReference>